<accession>A0ABD3T3I7</accession>
<evidence type="ECO:0000313" key="5">
    <source>
        <dbReference type="Proteomes" id="UP001634394"/>
    </source>
</evidence>
<dbReference type="InterPro" id="IPR037516">
    <property type="entry name" value="Tripartite_DENN"/>
</dbReference>
<dbReference type="PANTHER" id="PTHR31017:SF1">
    <property type="entry name" value="LATE SECRETORY PATHWAY PROTEIN AVL9 HOMOLOG"/>
    <property type="match status" value="1"/>
</dbReference>
<comment type="similarity">
    <text evidence="1">Belongs to the AVL9 family.</text>
</comment>
<gene>
    <name evidence="4" type="ORF">ACJMK2_023218</name>
</gene>
<proteinExistence type="inferred from homology"/>
<name>A0ABD3T3I7_SINWO</name>
<dbReference type="InterPro" id="IPR051731">
    <property type="entry name" value="DENND11/AVL9_GEFs"/>
</dbReference>
<keyword evidence="5" id="KW-1185">Reference proteome</keyword>
<comment type="caution">
    <text evidence="4">The sequence shown here is derived from an EMBL/GenBank/DDBJ whole genome shotgun (WGS) entry which is preliminary data.</text>
</comment>
<evidence type="ECO:0000256" key="2">
    <source>
        <dbReference type="SAM" id="MobiDB-lite"/>
    </source>
</evidence>
<reference evidence="4 5" key="1">
    <citation type="submission" date="2024-11" db="EMBL/GenBank/DDBJ databases">
        <title>Chromosome-level genome assembly of the freshwater bivalve Anodonta woodiana.</title>
        <authorList>
            <person name="Chen X."/>
        </authorList>
    </citation>
    <scope>NUCLEOTIDE SEQUENCE [LARGE SCALE GENOMIC DNA]</scope>
    <source>
        <strain evidence="4">MN2024</strain>
        <tissue evidence="4">Gills</tissue>
    </source>
</reference>
<dbReference type="Pfam" id="PF09794">
    <property type="entry name" value="Avl9"/>
    <property type="match status" value="1"/>
</dbReference>
<feature type="region of interest" description="Disordered" evidence="2">
    <location>
        <begin position="358"/>
        <end position="412"/>
    </location>
</feature>
<dbReference type="AlphaFoldDB" id="A0ABD3T3I7"/>
<dbReference type="EMBL" id="JBJQND010000019">
    <property type="protein sequence ID" value="KAL3831474.1"/>
    <property type="molecule type" value="Genomic_DNA"/>
</dbReference>
<dbReference type="InterPro" id="IPR018307">
    <property type="entry name" value="ABL9/DENND6_dom"/>
</dbReference>
<sequence>MANASKSQDNPVLHVVVIGFHHKKGCQVEYSYPPLIEGGPVDSNDVPPEWRHLASLALPDGAHNHMQDTIYFHLPARFAHHRTVYGVACYRQMDAKDLVNKTDDVTRSTVQKSVCVLSKLPLYGLIQAKLELITHAYFDECDFTKVELLEEMYKNLNLSLKQSLLDGGSHVYLGMSARDVVTSFKHRIILLFKLILLERKVLFTGGPVKKIVNTLLSVLSLFPGMIESGLTEAAMYNVNKSISPTLKTTSFGQGDTEEFLEISEEFSGSSSGKATVGSTRADLSLSFNDALSDSVRHSDFVEELDTPESLNQIDKEDCFSWEEDRLHLFIDHEIDGQERERHPKEEVSLVSSFKDDSILEKSSKKSHGSTGSQSDGKDMDSAMATVGSKDGSTRESSPVSVGSAASDKSSPASAIKNRLSSAFSGIGIRQKLKTKVGSKDETSQPASPENDNTIVPVLLQDDFGFPLAIFAKGSICHPYLSLQYFDLLSDINVRSFVIGATNILFKQKRHLTDVVIDVHAKLVEDFGVQFIQAWKTTHNYRYWTGSEHPGMKDVPCGHPCQGNLGVADIRVRLAHTMQSTERGKKLNAAVNQTGKYVVQTGKAVGGALTHAKSAVSSWFSSLTSDWRHNDKQQGVVEADQAEEGKDS</sequence>
<dbReference type="PROSITE" id="PS50211">
    <property type="entry name" value="DENN"/>
    <property type="match status" value="1"/>
</dbReference>
<organism evidence="4 5">
    <name type="scientific">Sinanodonta woodiana</name>
    <name type="common">Chinese pond mussel</name>
    <name type="synonym">Anodonta woodiana</name>
    <dbReference type="NCBI Taxonomy" id="1069815"/>
    <lineage>
        <taxon>Eukaryota</taxon>
        <taxon>Metazoa</taxon>
        <taxon>Spiralia</taxon>
        <taxon>Lophotrochozoa</taxon>
        <taxon>Mollusca</taxon>
        <taxon>Bivalvia</taxon>
        <taxon>Autobranchia</taxon>
        <taxon>Heteroconchia</taxon>
        <taxon>Palaeoheterodonta</taxon>
        <taxon>Unionida</taxon>
        <taxon>Unionoidea</taxon>
        <taxon>Unionidae</taxon>
        <taxon>Unioninae</taxon>
        <taxon>Sinanodonta</taxon>
    </lineage>
</organism>
<protein>
    <recommendedName>
        <fullName evidence="3">UDENN domain-containing protein</fullName>
    </recommendedName>
</protein>
<evidence type="ECO:0000259" key="3">
    <source>
        <dbReference type="PROSITE" id="PS50211"/>
    </source>
</evidence>
<dbReference type="PANTHER" id="PTHR31017">
    <property type="entry name" value="LATE SECRETORY PATHWAY PROTEIN AVL9-RELATED"/>
    <property type="match status" value="1"/>
</dbReference>
<feature type="domain" description="UDENN" evidence="3">
    <location>
        <begin position="13"/>
        <end position="399"/>
    </location>
</feature>
<dbReference type="Proteomes" id="UP001634394">
    <property type="component" value="Unassembled WGS sequence"/>
</dbReference>
<evidence type="ECO:0000256" key="1">
    <source>
        <dbReference type="ARBA" id="ARBA00038178"/>
    </source>
</evidence>
<feature type="compositionally biased region" description="Low complexity" evidence="2">
    <location>
        <begin position="403"/>
        <end position="412"/>
    </location>
</feature>
<evidence type="ECO:0000313" key="4">
    <source>
        <dbReference type="EMBL" id="KAL3831474.1"/>
    </source>
</evidence>